<gene>
    <name evidence="2" type="ORF">JOC73_002866</name>
</gene>
<name>A0ABS2NUN1_9FIRM</name>
<protein>
    <recommendedName>
        <fullName evidence="4">Molecular chaperone DnaJ</fullName>
    </recommendedName>
</protein>
<accession>A0ABS2NUN1</accession>
<proteinExistence type="predicted"/>
<evidence type="ECO:0000313" key="2">
    <source>
        <dbReference type="EMBL" id="MBM7616284.1"/>
    </source>
</evidence>
<evidence type="ECO:0000313" key="3">
    <source>
        <dbReference type="Proteomes" id="UP001314796"/>
    </source>
</evidence>
<organism evidence="2 3">
    <name type="scientific">Alkaliphilus hydrothermalis</name>
    <dbReference type="NCBI Taxonomy" id="1482730"/>
    <lineage>
        <taxon>Bacteria</taxon>
        <taxon>Bacillati</taxon>
        <taxon>Bacillota</taxon>
        <taxon>Clostridia</taxon>
        <taxon>Peptostreptococcales</taxon>
        <taxon>Natronincolaceae</taxon>
        <taxon>Alkaliphilus</taxon>
    </lineage>
</organism>
<keyword evidence="3" id="KW-1185">Reference proteome</keyword>
<sequence>MGQEKKKEKANNQLKTSREAEEIERAYRVLMENRQKKKDSWKTY</sequence>
<dbReference type="EMBL" id="JAFBEE010000030">
    <property type="protein sequence ID" value="MBM7616284.1"/>
    <property type="molecule type" value="Genomic_DNA"/>
</dbReference>
<comment type="caution">
    <text evidence="2">The sequence shown here is derived from an EMBL/GenBank/DDBJ whole genome shotgun (WGS) entry which is preliminary data.</text>
</comment>
<dbReference type="Proteomes" id="UP001314796">
    <property type="component" value="Unassembled WGS sequence"/>
</dbReference>
<reference evidence="2 3" key="1">
    <citation type="submission" date="2021-01" db="EMBL/GenBank/DDBJ databases">
        <title>Genomic Encyclopedia of Type Strains, Phase IV (KMG-IV): sequencing the most valuable type-strain genomes for metagenomic binning, comparative biology and taxonomic classification.</title>
        <authorList>
            <person name="Goeker M."/>
        </authorList>
    </citation>
    <scope>NUCLEOTIDE SEQUENCE [LARGE SCALE GENOMIC DNA]</scope>
    <source>
        <strain evidence="2 3">DSM 25890</strain>
    </source>
</reference>
<dbReference type="RefSeq" id="WP_279381071.1">
    <property type="nucleotide sequence ID" value="NZ_JAFBEE010000030.1"/>
</dbReference>
<evidence type="ECO:0000256" key="1">
    <source>
        <dbReference type="SAM" id="MobiDB-lite"/>
    </source>
</evidence>
<feature type="region of interest" description="Disordered" evidence="1">
    <location>
        <begin position="1"/>
        <end position="22"/>
    </location>
</feature>
<evidence type="ECO:0008006" key="4">
    <source>
        <dbReference type="Google" id="ProtNLM"/>
    </source>
</evidence>